<dbReference type="AlphaFoldDB" id="A0A8I0AL45"/>
<keyword evidence="1" id="KW-0812">Transmembrane</keyword>
<evidence type="ECO:0000256" key="1">
    <source>
        <dbReference type="SAM" id="Phobius"/>
    </source>
</evidence>
<reference evidence="2 3" key="1">
    <citation type="submission" date="2020-08" db="EMBL/GenBank/DDBJ databases">
        <title>Genome public.</title>
        <authorList>
            <person name="Liu C."/>
            <person name="Sun Q."/>
        </authorList>
    </citation>
    <scope>NUCLEOTIDE SEQUENCE [LARGE SCALE GENOMIC DNA]</scope>
    <source>
        <strain evidence="2 3">NSJ-10</strain>
    </source>
</reference>
<gene>
    <name evidence="2" type="ORF">H8S09_12095</name>
</gene>
<accession>A0A8I0AL45</accession>
<keyword evidence="1" id="KW-0472">Membrane</keyword>
<keyword evidence="1" id="KW-1133">Transmembrane helix</keyword>
<dbReference type="InterPro" id="IPR005325">
    <property type="entry name" value="DUF308_memb"/>
</dbReference>
<name>A0A8I0AL45_9FIRM</name>
<proteinExistence type="predicted"/>
<protein>
    <submittedName>
        <fullName evidence="2">DUF308 domain-containing protein</fullName>
    </submittedName>
</protein>
<dbReference type="Pfam" id="PF03729">
    <property type="entry name" value="DUF308"/>
    <property type="match status" value="1"/>
</dbReference>
<sequence>MFNLVMGIVMIGIGTICLVKGCVGTLSPVMIFFGCCMIVFGIVEIIRSKAIRKREQQRKDHEMDVYLKMAEEMGVVVNPITHEIVKKEDDKS</sequence>
<evidence type="ECO:0000313" key="2">
    <source>
        <dbReference type="EMBL" id="MBC5663602.1"/>
    </source>
</evidence>
<comment type="caution">
    <text evidence="2">The sequence shown here is derived from an EMBL/GenBank/DDBJ whole genome shotgun (WGS) entry which is preliminary data.</text>
</comment>
<feature type="transmembrane region" description="Helical" evidence="1">
    <location>
        <begin position="29"/>
        <end position="46"/>
    </location>
</feature>
<dbReference type="EMBL" id="JACOOX010000006">
    <property type="protein sequence ID" value="MBC5663602.1"/>
    <property type="molecule type" value="Genomic_DNA"/>
</dbReference>
<evidence type="ECO:0000313" key="3">
    <source>
        <dbReference type="Proteomes" id="UP000615234"/>
    </source>
</evidence>
<organism evidence="2 3">
    <name type="scientific">Coprococcus hominis</name>
    <name type="common">ex Liu et al. 2022</name>
    <dbReference type="NCBI Taxonomy" id="2763039"/>
    <lineage>
        <taxon>Bacteria</taxon>
        <taxon>Bacillati</taxon>
        <taxon>Bacillota</taxon>
        <taxon>Clostridia</taxon>
        <taxon>Lachnospirales</taxon>
        <taxon>Lachnospiraceae</taxon>
        <taxon>Coprococcus</taxon>
    </lineage>
</organism>
<dbReference type="RefSeq" id="WP_117785061.1">
    <property type="nucleotide sequence ID" value="NZ_JACOOX010000006.1"/>
</dbReference>
<keyword evidence="3" id="KW-1185">Reference proteome</keyword>
<dbReference type="Proteomes" id="UP000615234">
    <property type="component" value="Unassembled WGS sequence"/>
</dbReference>